<proteinExistence type="predicted"/>
<evidence type="ECO:0000259" key="1">
    <source>
        <dbReference type="Pfam" id="PF01726"/>
    </source>
</evidence>
<dbReference type="InterPro" id="IPR036388">
    <property type="entry name" value="WH-like_DNA-bd_sf"/>
</dbReference>
<dbReference type="GO" id="GO:0004252">
    <property type="term" value="F:serine-type endopeptidase activity"/>
    <property type="evidence" value="ECO:0007669"/>
    <property type="project" value="InterPro"/>
</dbReference>
<keyword evidence="3" id="KW-1185">Reference proteome</keyword>
<dbReference type="Pfam" id="PF01726">
    <property type="entry name" value="LexA_DNA_bind"/>
    <property type="match status" value="1"/>
</dbReference>
<dbReference type="AlphaFoldDB" id="A0A6N7WKZ5"/>
<feature type="domain" description="LexA repressor DNA-binding" evidence="1">
    <location>
        <begin position="10"/>
        <end position="56"/>
    </location>
</feature>
<evidence type="ECO:0000313" key="2">
    <source>
        <dbReference type="EMBL" id="MSS91353.1"/>
    </source>
</evidence>
<dbReference type="Gene3D" id="1.10.10.10">
    <property type="entry name" value="Winged helix-like DNA-binding domain superfamily/Winged helix DNA-binding domain"/>
    <property type="match status" value="1"/>
</dbReference>
<dbReference type="SUPFAM" id="SSF46785">
    <property type="entry name" value="Winged helix' DNA-binding domain"/>
    <property type="match status" value="1"/>
</dbReference>
<comment type="caution">
    <text evidence="2">The sequence shown here is derived from an EMBL/GenBank/DDBJ whole genome shotgun (WGS) entry which is preliminary data.</text>
</comment>
<dbReference type="GeneID" id="86056250"/>
<accession>A0A6N7WKZ5</accession>
<dbReference type="RefSeq" id="WP_154467749.1">
    <property type="nucleotide sequence ID" value="NZ_VUMI01000063.1"/>
</dbReference>
<dbReference type="InterPro" id="IPR006199">
    <property type="entry name" value="LexA_DNA-bd_dom"/>
</dbReference>
<organism evidence="2 3">
    <name type="scientific">Eisenbergiella porci</name>
    <dbReference type="NCBI Taxonomy" id="2652274"/>
    <lineage>
        <taxon>Bacteria</taxon>
        <taxon>Bacillati</taxon>
        <taxon>Bacillota</taxon>
        <taxon>Clostridia</taxon>
        <taxon>Lachnospirales</taxon>
        <taxon>Lachnospiraceae</taxon>
        <taxon>Eisenbergiella</taxon>
    </lineage>
</organism>
<reference evidence="2 3" key="1">
    <citation type="submission" date="2019-08" db="EMBL/GenBank/DDBJ databases">
        <title>In-depth cultivation of the pig gut microbiome towards novel bacterial diversity and tailored functional studies.</title>
        <authorList>
            <person name="Wylensek D."/>
            <person name="Hitch T.C.A."/>
            <person name="Clavel T."/>
        </authorList>
    </citation>
    <scope>NUCLEOTIDE SEQUENCE [LARGE SCALE GENOMIC DNA]</scope>
    <source>
        <strain evidence="2 3">WCA-389-WT-23B</strain>
    </source>
</reference>
<gene>
    <name evidence="2" type="ORF">FYJ45_24890</name>
</gene>
<dbReference type="EMBL" id="VUMI01000063">
    <property type="protein sequence ID" value="MSS91353.1"/>
    <property type="molecule type" value="Genomic_DNA"/>
</dbReference>
<dbReference type="Proteomes" id="UP000436047">
    <property type="component" value="Unassembled WGS sequence"/>
</dbReference>
<protein>
    <recommendedName>
        <fullName evidence="1">LexA repressor DNA-binding domain-containing protein</fullName>
    </recommendedName>
</protein>
<evidence type="ECO:0000313" key="3">
    <source>
        <dbReference type="Proteomes" id="UP000436047"/>
    </source>
</evidence>
<sequence length="57" mass="6227">MANKDKTRAAIKEFIVSYMQEHGYSPTFAEIGAAVGLKSKSSVSAHIKRMLETGLLN</sequence>
<dbReference type="InterPro" id="IPR036390">
    <property type="entry name" value="WH_DNA-bd_sf"/>
</dbReference>
<dbReference type="GO" id="GO:0006508">
    <property type="term" value="P:proteolysis"/>
    <property type="evidence" value="ECO:0007669"/>
    <property type="project" value="InterPro"/>
</dbReference>
<name>A0A6N7WKZ5_9FIRM</name>